<dbReference type="InterPro" id="IPR003697">
    <property type="entry name" value="Maf-like"/>
</dbReference>
<dbReference type="EMBL" id="CP001928">
    <property type="protein sequence ID" value="ADI38522.1"/>
    <property type="molecule type" value="Genomic_DNA"/>
</dbReference>
<feature type="site" description="Important for substrate specificity" evidence="4">
    <location>
        <position position="152"/>
    </location>
</feature>
<dbReference type="InterPro" id="IPR029001">
    <property type="entry name" value="ITPase-like_fam"/>
</dbReference>
<dbReference type="KEGG" id="wch:wcw_1165"/>
<comment type="catalytic activity">
    <reaction evidence="4">
        <text>dTTP + H2O = dTMP + diphosphate + H(+)</text>
        <dbReference type="Rhea" id="RHEA:28534"/>
        <dbReference type="ChEBI" id="CHEBI:15377"/>
        <dbReference type="ChEBI" id="CHEBI:15378"/>
        <dbReference type="ChEBI" id="CHEBI:33019"/>
        <dbReference type="ChEBI" id="CHEBI:37568"/>
        <dbReference type="ChEBI" id="CHEBI:63528"/>
        <dbReference type="EC" id="3.6.1.9"/>
    </reaction>
</comment>
<dbReference type="OrthoDB" id="9807767at2"/>
<dbReference type="GO" id="GO:0005737">
    <property type="term" value="C:cytoplasm"/>
    <property type="evidence" value="ECO:0007669"/>
    <property type="project" value="UniProtKB-SubCell"/>
</dbReference>
<evidence type="ECO:0000256" key="3">
    <source>
        <dbReference type="ARBA" id="ARBA00023080"/>
    </source>
</evidence>
<evidence type="ECO:0000256" key="2">
    <source>
        <dbReference type="ARBA" id="ARBA00022801"/>
    </source>
</evidence>
<keyword evidence="3 4" id="KW-0546">Nucleotide metabolism</keyword>
<dbReference type="eggNOG" id="COG0424">
    <property type="taxonomic scope" value="Bacteria"/>
</dbReference>
<dbReference type="PANTHER" id="PTHR43213:SF5">
    <property type="entry name" value="BIFUNCTIONAL DTTP_UTP PYROPHOSPHATASE_METHYLTRANSFERASE PROTEIN-RELATED"/>
    <property type="match status" value="1"/>
</dbReference>
<dbReference type="GO" id="GO:0036221">
    <property type="term" value="F:UTP diphosphatase activity"/>
    <property type="evidence" value="ECO:0007669"/>
    <property type="project" value="RHEA"/>
</dbReference>
<keyword evidence="2 4" id="KW-0378">Hydrolase</keyword>
<organism evidence="5 6">
    <name type="scientific">Waddlia chondrophila (strain ATCC VR-1470 / WSU 86-1044)</name>
    <dbReference type="NCBI Taxonomy" id="716544"/>
    <lineage>
        <taxon>Bacteria</taxon>
        <taxon>Pseudomonadati</taxon>
        <taxon>Chlamydiota</taxon>
        <taxon>Chlamydiia</taxon>
        <taxon>Parachlamydiales</taxon>
        <taxon>Waddliaceae</taxon>
        <taxon>Waddlia</taxon>
    </lineage>
</organism>
<feature type="active site" description="Proton acceptor" evidence="4">
    <location>
        <position position="69"/>
    </location>
</feature>
<dbReference type="GO" id="GO:0009117">
    <property type="term" value="P:nucleotide metabolic process"/>
    <property type="evidence" value="ECO:0007669"/>
    <property type="project" value="UniProtKB-KW"/>
</dbReference>
<keyword evidence="4" id="KW-0963">Cytoplasm</keyword>
<name>D6YWL1_WADCW</name>
<dbReference type="HOGENOM" id="CLU_040416_0_0_0"/>
<dbReference type="PIRSF" id="PIRSF006305">
    <property type="entry name" value="Maf"/>
    <property type="match status" value="1"/>
</dbReference>
<dbReference type="Pfam" id="PF02545">
    <property type="entry name" value="Maf"/>
    <property type="match status" value="1"/>
</dbReference>
<gene>
    <name evidence="5" type="primary">maf</name>
    <name evidence="5" type="ordered locus">wcw_1165</name>
</gene>
<dbReference type="CDD" id="cd00555">
    <property type="entry name" value="Maf"/>
    <property type="match status" value="1"/>
</dbReference>
<dbReference type="GO" id="GO:0036218">
    <property type="term" value="F:dTTP diphosphatase activity"/>
    <property type="evidence" value="ECO:0007669"/>
    <property type="project" value="RHEA"/>
</dbReference>
<dbReference type="EC" id="3.6.1.9" evidence="4"/>
<dbReference type="NCBIfam" id="TIGR00172">
    <property type="entry name" value="maf"/>
    <property type="match status" value="1"/>
</dbReference>
<feature type="site" description="Important for substrate specificity" evidence="4">
    <location>
        <position position="10"/>
    </location>
</feature>
<dbReference type="Gene3D" id="3.90.950.10">
    <property type="match status" value="1"/>
</dbReference>
<comment type="catalytic activity">
    <reaction evidence="4">
        <text>UTP + H2O = UMP + diphosphate + H(+)</text>
        <dbReference type="Rhea" id="RHEA:29395"/>
        <dbReference type="ChEBI" id="CHEBI:15377"/>
        <dbReference type="ChEBI" id="CHEBI:15378"/>
        <dbReference type="ChEBI" id="CHEBI:33019"/>
        <dbReference type="ChEBI" id="CHEBI:46398"/>
        <dbReference type="ChEBI" id="CHEBI:57865"/>
        <dbReference type="EC" id="3.6.1.9"/>
    </reaction>
</comment>
<dbReference type="SUPFAM" id="SSF52972">
    <property type="entry name" value="ITPase-like"/>
    <property type="match status" value="1"/>
</dbReference>
<dbReference type="PANTHER" id="PTHR43213">
    <property type="entry name" value="BIFUNCTIONAL DTTP/UTP PYROPHOSPHATASE/METHYLTRANSFERASE PROTEIN-RELATED"/>
    <property type="match status" value="1"/>
</dbReference>
<comment type="caution">
    <text evidence="4">Lacks conserved residue(s) required for the propagation of feature annotation.</text>
</comment>
<accession>D6YWL1</accession>
<dbReference type="Proteomes" id="UP000001505">
    <property type="component" value="Chromosome"/>
</dbReference>
<comment type="function">
    <text evidence="4">Nucleoside triphosphate pyrophosphatase that hydrolyzes dTTP and UTP. May have a dual role in cell division arrest and in preventing the incorporation of modified nucleotides into cellular nucleic acids.</text>
</comment>
<evidence type="ECO:0000256" key="1">
    <source>
        <dbReference type="ARBA" id="ARBA00001968"/>
    </source>
</evidence>
<proteinExistence type="inferred from homology"/>
<protein>
    <recommendedName>
        <fullName evidence="4">dTTP/UTP pyrophosphatase</fullName>
        <shortName evidence="4">dTTPase/UTPase</shortName>
        <ecNumber evidence="4">3.6.1.9</ecNumber>
    </recommendedName>
    <alternativeName>
        <fullName evidence="4">Nucleoside triphosphate pyrophosphatase</fullName>
    </alternativeName>
    <alternativeName>
        <fullName evidence="4">Nucleotide pyrophosphatase</fullName>
        <shortName evidence="4">Nucleotide PPase</shortName>
    </alternativeName>
</protein>
<dbReference type="SMR" id="D6YWL1"/>
<evidence type="ECO:0000256" key="4">
    <source>
        <dbReference type="HAMAP-Rule" id="MF_00528"/>
    </source>
</evidence>
<dbReference type="HAMAP" id="MF_00528">
    <property type="entry name" value="Maf"/>
    <property type="match status" value="1"/>
</dbReference>
<feature type="site" description="Important for substrate specificity" evidence="4">
    <location>
        <position position="70"/>
    </location>
</feature>
<sequence>MIILGSQSPRRREIFNLFRIPHKAVTPHFDEASVPFTGDPEEYVCSIAKGKAESLARISPANLPILTADSIVFKEGKIFGKPANEENAFQMLQELSGSWHTVYTGLALYHQEKYQTMAEATEVLFNPLTSEQIRSYHRLVDWRDKAGAYAIQMGGGIAIRRITGCYYNVMGLPVNTMRNLLNTIGIDLWDYLS</sequence>
<keyword evidence="6" id="KW-1185">Reference proteome</keyword>
<reference evidence="5 6" key="1">
    <citation type="journal article" date="2010" name="PLoS ONE">
        <title>The Waddlia genome: a window into chlamydial biology.</title>
        <authorList>
            <person name="Bertelli C."/>
            <person name="Collyn F."/>
            <person name="Croxatto A."/>
            <person name="Ruckert C."/>
            <person name="Polkinghorne A."/>
            <person name="Kebbi-Beghdadi C."/>
            <person name="Goesmann A."/>
            <person name="Vaughan L."/>
            <person name="Greub G."/>
        </authorList>
    </citation>
    <scope>NUCLEOTIDE SEQUENCE [LARGE SCALE GENOMIC DNA]</scope>
    <source>
        <strain evidence="6">ATCC VR-1470 / WSU 86-1044</strain>
    </source>
</reference>
<dbReference type="STRING" id="716544.wcw_1165"/>
<dbReference type="AlphaFoldDB" id="D6YWL1"/>
<comment type="similarity">
    <text evidence="4">Belongs to the Maf family. YhdE subfamily.</text>
</comment>
<comment type="subcellular location">
    <subcellularLocation>
        <location evidence="4">Cytoplasm</location>
    </subcellularLocation>
</comment>
<evidence type="ECO:0000313" key="5">
    <source>
        <dbReference type="EMBL" id="ADI38522.1"/>
    </source>
</evidence>
<evidence type="ECO:0000313" key="6">
    <source>
        <dbReference type="Proteomes" id="UP000001505"/>
    </source>
</evidence>
<dbReference type="RefSeq" id="WP_013182235.1">
    <property type="nucleotide sequence ID" value="NC_014225.1"/>
</dbReference>
<comment type="cofactor">
    <cofactor evidence="1 4">
        <name>a divalent metal cation</name>
        <dbReference type="ChEBI" id="CHEBI:60240"/>
    </cofactor>
</comment>